<dbReference type="Pfam" id="PF09976">
    <property type="entry name" value="TPR_21"/>
    <property type="match status" value="1"/>
</dbReference>
<dbReference type="GO" id="GO:0005886">
    <property type="term" value="C:plasma membrane"/>
    <property type="evidence" value="ECO:0007669"/>
    <property type="project" value="UniProtKB-SubCell"/>
</dbReference>
<name>A0A1B4XGN1_9GAMM</name>
<keyword evidence="5 10" id="KW-0472">Membrane</keyword>
<evidence type="ECO:0000256" key="9">
    <source>
        <dbReference type="SAM" id="Coils"/>
    </source>
</evidence>
<dbReference type="InterPro" id="IPR026039">
    <property type="entry name" value="YfgM"/>
</dbReference>
<dbReference type="AlphaFoldDB" id="A0A1B4XGN1"/>
<evidence type="ECO:0000256" key="4">
    <source>
        <dbReference type="ARBA" id="ARBA00022989"/>
    </source>
</evidence>
<evidence type="ECO:0000256" key="5">
    <source>
        <dbReference type="ARBA" id="ARBA00023136"/>
    </source>
</evidence>
<feature type="transmembrane region" description="Helical" evidence="10">
    <location>
        <begin position="20"/>
        <end position="41"/>
    </location>
</feature>
<evidence type="ECO:0000256" key="2">
    <source>
        <dbReference type="ARBA" id="ARBA00022475"/>
    </source>
</evidence>
<keyword evidence="13" id="KW-1185">Reference proteome</keyword>
<dbReference type="InterPro" id="IPR011990">
    <property type="entry name" value="TPR-like_helical_dom_sf"/>
</dbReference>
<dbReference type="Proteomes" id="UP000243180">
    <property type="component" value="Chromosome"/>
</dbReference>
<dbReference type="InParanoid" id="A0A1B4XGN1"/>
<dbReference type="SUPFAM" id="SSF48452">
    <property type="entry name" value="TPR-like"/>
    <property type="match status" value="1"/>
</dbReference>
<evidence type="ECO:0000256" key="3">
    <source>
        <dbReference type="ARBA" id="ARBA00022692"/>
    </source>
</evidence>
<feature type="coiled-coil region" evidence="9">
    <location>
        <begin position="154"/>
        <end position="181"/>
    </location>
</feature>
<keyword evidence="3 10" id="KW-0812">Transmembrane</keyword>
<evidence type="ECO:0000256" key="10">
    <source>
        <dbReference type="SAM" id="Phobius"/>
    </source>
</evidence>
<dbReference type="PIRSF" id="PIRSF006170">
    <property type="entry name" value="YfgM"/>
    <property type="match status" value="1"/>
</dbReference>
<gene>
    <name evidence="12" type="ORF">SCL_1673</name>
</gene>
<dbReference type="FunCoup" id="A0A1B4XGN1">
    <property type="interactions" value="65"/>
</dbReference>
<feature type="domain" description="Ancillary SecYEG translocon subunit/Cell division coordinator CpoB TPR" evidence="11">
    <location>
        <begin position="14"/>
        <end position="207"/>
    </location>
</feature>
<dbReference type="PANTHER" id="PTHR38035:SF1">
    <property type="entry name" value="ANCILLARY SECYEG TRANSLOCON SUBUNIT"/>
    <property type="match status" value="1"/>
</dbReference>
<evidence type="ECO:0000256" key="8">
    <source>
        <dbReference type="ARBA" id="ARBA00024235"/>
    </source>
</evidence>
<proteinExistence type="inferred from homology"/>
<dbReference type="EMBL" id="AP014879">
    <property type="protein sequence ID" value="BAV33976.1"/>
    <property type="molecule type" value="Genomic_DNA"/>
</dbReference>
<dbReference type="Gene3D" id="1.25.40.10">
    <property type="entry name" value="Tetratricopeptide repeat domain"/>
    <property type="match status" value="1"/>
</dbReference>
<dbReference type="GO" id="GO:0044877">
    <property type="term" value="F:protein-containing complex binding"/>
    <property type="evidence" value="ECO:0007669"/>
    <property type="project" value="InterPro"/>
</dbReference>
<evidence type="ECO:0000256" key="1">
    <source>
        <dbReference type="ARBA" id="ARBA00004401"/>
    </source>
</evidence>
<keyword evidence="6" id="KW-0143">Chaperone</keyword>
<comment type="similarity">
    <text evidence="7">Belongs to the YfgM family.</text>
</comment>
<dbReference type="PANTHER" id="PTHR38035">
    <property type="entry name" value="UPF0070 PROTEIN YFGM"/>
    <property type="match status" value="1"/>
</dbReference>
<accession>A0A1B4XGN1</accession>
<evidence type="ECO:0000313" key="13">
    <source>
        <dbReference type="Proteomes" id="UP000243180"/>
    </source>
</evidence>
<evidence type="ECO:0000313" key="12">
    <source>
        <dbReference type="EMBL" id="BAV33976.1"/>
    </source>
</evidence>
<organism evidence="12 13">
    <name type="scientific">Sulfuricaulis limicola</name>
    <dbReference type="NCBI Taxonomy" id="1620215"/>
    <lineage>
        <taxon>Bacteria</taxon>
        <taxon>Pseudomonadati</taxon>
        <taxon>Pseudomonadota</taxon>
        <taxon>Gammaproteobacteria</taxon>
        <taxon>Acidiferrobacterales</taxon>
        <taxon>Acidiferrobacteraceae</taxon>
        <taxon>Sulfuricaulis</taxon>
    </lineage>
</organism>
<keyword evidence="4 10" id="KW-1133">Transmembrane helix</keyword>
<dbReference type="InterPro" id="IPR018704">
    <property type="entry name" value="SecYEG/CpoB_TPR"/>
</dbReference>
<keyword evidence="2" id="KW-1003">Cell membrane</keyword>
<reference evidence="12 13" key="1">
    <citation type="submission" date="2015-05" db="EMBL/GenBank/DDBJ databases">
        <title>Complete genome sequence of a sulfur-oxidizing gammaproteobacterium strain HA5.</title>
        <authorList>
            <person name="Miura A."/>
            <person name="Kojima H."/>
            <person name="Fukui M."/>
        </authorList>
    </citation>
    <scope>NUCLEOTIDE SEQUENCE [LARGE SCALE GENOMIC DNA]</scope>
    <source>
        <strain evidence="12 13">HA5</strain>
    </source>
</reference>
<dbReference type="RefSeq" id="WP_172425981.1">
    <property type="nucleotide sequence ID" value="NZ_AP014879.1"/>
</dbReference>
<evidence type="ECO:0000259" key="11">
    <source>
        <dbReference type="Pfam" id="PF09976"/>
    </source>
</evidence>
<protein>
    <recommendedName>
        <fullName evidence="8">Ancillary SecYEG translocon subunit</fullName>
    </recommendedName>
</protein>
<evidence type="ECO:0000256" key="6">
    <source>
        <dbReference type="ARBA" id="ARBA00023186"/>
    </source>
</evidence>
<sequence length="212" mass="23663">MAAYEEQEDLDRLKTWWKNYGNSVIFGIALGAAILVGFRYWTQHTEQQRHGAAVLYDRMFQNFHAKKSADTRQLGESLMNDYSSTPYAGMAGLLLARLDFEAGDAPKARERLQWVLKNADAAAVQHAARLRLARIQLDSGDKEAALALLDVKDRAGFEAEYEELKGDIHAAQGQREAARSAYREAIKYLPAGSSYAPILNMKLDDLGLEQAP</sequence>
<keyword evidence="9" id="KW-0175">Coiled coil</keyword>
<dbReference type="KEGG" id="slim:SCL_1673"/>
<evidence type="ECO:0000256" key="7">
    <source>
        <dbReference type="ARBA" id="ARBA00024197"/>
    </source>
</evidence>
<comment type="subcellular location">
    <subcellularLocation>
        <location evidence="1">Cell membrane</location>
        <topology evidence="1">Single-pass type II membrane protein</topology>
    </subcellularLocation>
</comment>